<comment type="similarity">
    <text evidence="1">Belongs to the thioesterase family.</text>
</comment>
<evidence type="ECO:0000313" key="4">
    <source>
        <dbReference type="EMBL" id="MBY8885523.1"/>
    </source>
</evidence>
<organism evidence="4 5">
    <name type="scientific">Streptantibioticus parmotrematis</name>
    <dbReference type="NCBI Taxonomy" id="2873249"/>
    <lineage>
        <taxon>Bacteria</taxon>
        <taxon>Bacillati</taxon>
        <taxon>Actinomycetota</taxon>
        <taxon>Actinomycetes</taxon>
        <taxon>Kitasatosporales</taxon>
        <taxon>Streptomycetaceae</taxon>
        <taxon>Streptantibioticus</taxon>
    </lineage>
</organism>
<dbReference type="SMART" id="SM00824">
    <property type="entry name" value="PKS_TE"/>
    <property type="match status" value="1"/>
</dbReference>
<dbReference type="InterPro" id="IPR020802">
    <property type="entry name" value="TesA-like"/>
</dbReference>
<dbReference type="Gene3D" id="3.40.50.1820">
    <property type="entry name" value="alpha/beta hydrolase"/>
    <property type="match status" value="1"/>
</dbReference>
<reference evidence="4 5" key="1">
    <citation type="submission" date="2021-08" db="EMBL/GenBank/DDBJ databases">
        <title>Streptomyces sp. PTM05 isolated from lichen.</title>
        <authorList>
            <person name="Somphong A."/>
            <person name="Phongsopitanun W."/>
            <person name="Tanasupawat S."/>
        </authorList>
    </citation>
    <scope>NUCLEOTIDE SEQUENCE [LARGE SCALE GENOMIC DNA]</scope>
    <source>
        <strain evidence="4 5">Ptm05</strain>
    </source>
</reference>
<keyword evidence="2 4" id="KW-0378">Hydrolase</keyword>
<dbReference type="Proteomes" id="UP001198565">
    <property type="component" value="Unassembled WGS sequence"/>
</dbReference>
<accession>A0ABS7QQR4</accession>
<dbReference type="RefSeq" id="WP_222976972.1">
    <property type="nucleotide sequence ID" value="NZ_JAINVZ010000006.1"/>
</dbReference>
<keyword evidence="5" id="KW-1185">Reference proteome</keyword>
<dbReference type="GO" id="GO:0016787">
    <property type="term" value="F:hydrolase activity"/>
    <property type="evidence" value="ECO:0007669"/>
    <property type="project" value="UniProtKB-KW"/>
</dbReference>
<dbReference type="PANTHER" id="PTHR11487:SF0">
    <property type="entry name" value="S-ACYL FATTY ACID SYNTHASE THIOESTERASE, MEDIUM CHAIN"/>
    <property type="match status" value="1"/>
</dbReference>
<evidence type="ECO:0000256" key="1">
    <source>
        <dbReference type="ARBA" id="ARBA00007169"/>
    </source>
</evidence>
<feature type="domain" description="Thioesterase TesA-like" evidence="3">
    <location>
        <begin position="26"/>
        <end position="249"/>
    </location>
</feature>
<protein>
    <submittedName>
        <fullName evidence="4">Alpha/beta fold hydrolase</fullName>
    </submittedName>
</protein>
<dbReference type="Pfam" id="PF00975">
    <property type="entry name" value="Thioesterase"/>
    <property type="match status" value="1"/>
</dbReference>
<dbReference type="EMBL" id="JAINVZ010000006">
    <property type="protein sequence ID" value="MBY8885523.1"/>
    <property type="molecule type" value="Genomic_DNA"/>
</dbReference>
<dbReference type="InterPro" id="IPR029058">
    <property type="entry name" value="AB_hydrolase_fold"/>
</dbReference>
<evidence type="ECO:0000259" key="3">
    <source>
        <dbReference type="SMART" id="SM00824"/>
    </source>
</evidence>
<dbReference type="InterPro" id="IPR012223">
    <property type="entry name" value="TEII"/>
</dbReference>
<comment type="caution">
    <text evidence="4">The sequence shown here is derived from an EMBL/GenBank/DDBJ whole genome shotgun (WGS) entry which is preliminary data.</text>
</comment>
<gene>
    <name evidence="4" type="ORF">K7472_11765</name>
</gene>
<evidence type="ECO:0000256" key="2">
    <source>
        <dbReference type="ARBA" id="ARBA00022801"/>
    </source>
</evidence>
<dbReference type="InterPro" id="IPR001031">
    <property type="entry name" value="Thioesterase"/>
</dbReference>
<dbReference type="SUPFAM" id="SSF53474">
    <property type="entry name" value="alpha/beta-Hydrolases"/>
    <property type="match status" value="1"/>
</dbReference>
<dbReference type="PANTHER" id="PTHR11487">
    <property type="entry name" value="THIOESTERASE"/>
    <property type="match status" value="1"/>
</dbReference>
<sequence length="252" mass="27382">MRAKRADTSDPWFHRHPAESPAVRLVCCPHAGGTAAAYVGWPQRLPRHVETLAVQYPGRQNRFHEPCAASMDELADALAIALKPHLGLPLVLFGHSMGSAVAYEVAVRLEREGADVARLLVSGRGAPHRAYATARLPGLDDASLLENVRRLAGPEAAVYDHPELRDVLMPPLRADYRLLDAYQPAAVPAVLRAPVAAFGGDADPACPVDELDTWADVSGSPLRKRLFPGGHFYLRDHEDALLDDVARLLPQP</sequence>
<proteinExistence type="inferred from homology"/>
<name>A0ABS7QQR4_9ACTN</name>
<evidence type="ECO:0000313" key="5">
    <source>
        <dbReference type="Proteomes" id="UP001198565"/>
    </source>
</evidence>